<dbReference type="SUPFAM" id="SSF57889">
    <property type="entry name" value="Cysteine-rich domain"/>
    <property type="match status" value="2"/>
</dbReference>
<proteinExistence type="predicted"/>
<dbReference type="AlphaFoldDB" id="A0AAF1API5"/>
<gene>
    <name evidence="3" type="ORF">DCAR_0209617</name>
</gene>
<dbReference type="InterPro" id="IPR046349">
    <property type="entry name" value="C1-like_sf"/>
</dbReference>
<dbReference type="InterPro" id="IPR004146">
    <property type="entry name" value="DC1"/>
</dbReference>
<evidence type="ECO:0000313" key="3">
    <source>
        <dbReference type="EMBL" id="WOG90373.1"/>
    </source>
</evidence>
<dbReference type="Pfam" id="PF03107">
    <property type="entry name" value="C1_2"/>
    <property type="match status" value="3"/>
</dbReference>
<feature type="domain" description="DC1" evidence="2">
    <location>
        <begin position="202"/>
        <end position="249"/>
    </location>
</feature>
<keyword evidence="4" id="KW-1185">Reference proteome</keyword>
<accession>A0AAF1API5</accession>
<keyword evidence="1" id="KW-0677">Repeat</keyword>
<dbReference type="InterPro" id="IPR053192">
    <property type="entry name" value="Vacuole_Formation_Reg"/>
</dbReference>
<organism evidence="3 4">
    <name type="scientific">Daucus carota subsp. sativus</name>
    <name type="common">Carrot</name>
    <dbReference type="NCBI Taxonomy" id="79200"/>
    <lineage>
        <taxon>Eukaryota</taxon>
        <taxon>Viridiplantae</taxon>
        <taxon>Streptophyta</taxon>
        <taxon>Embryophyta</taxon>
        <taxon>Tracheophyta</taxon>
        <taxon>Spermatophyta</taxon>
        <taxon>Magnoliopsida</taxon>
        <taxon>eudicotyledons</taxon>
        <taxon>Gunneridae</taxon>
        <taxon>Pentapetalae</taxon>
        <taxon>asterids</taxon>
        <taxon>campanulids</taxon>
        <taxon>Apiales</taxon>
        <taxon>Apiaceae</taxon>
        <taxon>Apioideae</taxon>
        <taxon>Scandiceae</taxon>
        <taxon>Daucinae</taxon>
        <taxon>Daucus</taxon>
        <taxon>Daucus sect. Daucus</taxon>
    </lineage>
</organism>
<protein>
    <recommendedName>
        <fullName evidence="2">DC1 domain-containing protein</fullName>
    </recommendedName>
</protein>
<evidence type="ECO:0000259" key="2">
    <source>
        <dbReference type="Pfam" id="PF03107"/>
    </source>
</evidence>
<feature type="domain" description="DC1" evidence="2">
    <location>
        <begin position="17"/>
        <end position="78"/>
    </location>
</feature>
<reference evidence="3" key="2">
    <citation type="submission" date="2022-03" db="EMBL/GenBank/DDBJ databases">
        <title>Draft title - Genomic analysis of global carrot germplasm unveils the trajectory of domestication and the origin of high carotenoid orange carrot.</title>
        <authorList>
            <person name="Iorizzo M."/>
            <person name="Ellison S."/>
            <person name="Senalik D."/>
            <person name="Macko-Podgorni A."/>
            <person name="Grzebelus D."/>
            <person name="Bostan H."/>
            <person name="Rolling W."/>
            <person name="Curaba J."/>
            <person name="Simon P."/>
        </authorList>
    </citation>
    <scope>NUCLEOTIDE SEQUENCE</scope>
    <source>
        <tissue evidence="3">Leaf</tissue>
    </source>
</reference>
<evidence type="ECO:0000256" key="1">
    <source>
        <dbReference type="ARBA" id="ARBA00022737"/>
    </source>
</evidence>
<reference evidence="3" key="1">
    <citation type="journal article" date="2016" name="Nat. Genet.">
        <title>A high-quality carrot genome assembly provides new insights into carotenoid accumulation and asterid genome evolution.</title>
        <authorList>
            <person name="Iorizzo M."/>
            <person name="Ellison S."/>
            <person name="Senalik D."/>
            <person name="Zeng P."/>
            <person name="Satapoomin P."/>
            <person name="Huang J."/>
            <person name="Bowman M."/>
            <person name="Iovene M."/>
            <person name="Sanseverino W."/>
            <person name="Cavagnaro P."/>
            <person name="Yildiz M."/>
            <person name="Macko-Podgorni A."/>
            <person name="Moranska E."/>
            <person name="Grzebelus E."/>
            <person name="Grzebelus D."/>
            <person name="Ashrafi H."/>
            <person name="Zheng Z."/>
            <person name="Cheng S."/>
            <person name="Spooner D."/>
            <person name="Van Deynze A."/>
            <person name="Simon P."/>
        </authorList>
    </citation>
    <scope>NUCLEOTIDE SEQUENCE</scope>
    <source>
        <tissue evidence="3">Leaf</tissue>
    </source>
</reference>
<sequence>MTSTGTDDPRIIEEHWSHPDHPLELFQFIINEHDDDDEDDDDNTAILICDGCTQPITVTHSSYYSCTRCNFFLHSVCATKLPDELPTGVCSFHPQHSLALSKETRFYATVHCRVCGCLTNGFYYNCEACDMKIDICCAFMPSRIKYKSHKHHPFILRPSSGDVCSVSKSFIFGGMEYGCEICKNFQINVSSVFYPGTMKHKYEDHSITLRYPPFFYEGVFYCELCEERVNNQWWLYHCDESDHSFHSDCLLFWHRMKLGGTIRIDINDKMHTLAFVFKTNVRRNSPLHICGNCNYGYTSGLFFECDGCGYLICTRCVRKIYG</sequence>
<evidence type="ECO:0000313" key="4">
    <source>
        <dbReference type="Proteomes" id="UP000077755"/>
    </source>
</evidence>
<dbReference type="PANTHER" id="PTHR32410">
    <property type="entry name" value="CYSTEINE/HISTIDINE-RICH C1 DOMAIN FAMILY PROTEIN"/>
    <property type="match status" value="1"/>
</dbReference>
<feature type="domain" description="DC1" evidence="2">
    <location>
        <begin position="92"/>
        <end position="138"/>
    </location>
</feature>
<dbReference type="PANTHER" id="PTHR32410:SF216">
    <property type="entry name" value="PHORBOL-ESTER_DAG-TYPE DOMAIN-CONTAINING PROTEIN"/>
    <property type="match status" value="1"/>
</dbReference>
<name>A0AAF1API5_DAUCS</name>
<dbReference type="EMBL" id="CP093344">
    <property type="protein sequence ID" value="WOG90373.1"/>
    <property type="molecule type" value="Genomic_DNA"/>
</dbReference>
<dbReference type="Proteomes" id="UP000077755">
    <property type="component" value="Chromosome 2"/>
</dbReference>